<evidence type="ECO:0000313" key="3">
    <source>
        <dbReference type="Proteomes" id="UP001364224"/>
    </source>
</evidence>
<sequence>MPHSKAAQMKELEQLASSNIATADTLEANGADREFTQELRDRAALWLSAAENLKRSTMREKKPKAPRPHPANAVQCVRQVSAENPTTLGVPSGAQG</sequence>
<dbReference type="RefSeq" id="WP_334356903.1">
    <property type="nucleotide sequence ID" value="NZ_JAZHRV010000001.1"/>
</dbReference>
<evidence type="ECO:0000313" key="2">
    <source>
        <dbReference type="EMBL" id="MEH2560147.1"/>
    </source>
</evidence>
<protein>
    <submittedName>
        <fullName evidence="2">Uncharacterized protein</fullName>
    </submittedName>
</protein>
<proteinExistence type="predicted"/>
<keyword evidence="3" id="KW-1185">Reference proteome</keyword>
<reference evidence="2 3" key="1">
    <citation type="submission" date="2024-02" db="EMBL/GenBank/DDBJ databases">
        <title>Adaptive strategies in a cosmopolitan and abundant soil bacterium.</title>
        <authorList>
            <person name="Carini P."/>
        </authorList>
    </citation>
    <scope>NUCLEOTIDE SEQUENCE [LARGE SCALE GENOMIC DNA]</scope>
    <source>
        <strain evidence="2 3">AZCC 1608</strain>
    </source>
</reference>
<organism evidence="2 3">
    <name type="scientific">Bradyrhizobium algeriense</name>
    <dbReference type="NCBI Taxonomy" id="634784"/>
    <lineage>
        <taxon>Bacteria</taxon>
        <taxon>Pseudomonadati</taxon>
        <taxon>Pseudomonadota</taxon>
        <taxon>Alphaproteobacteria</taxon>
        <taxon>Hyphomicrobiales</taxon>
        <taxon>Nitrobacteraceae</taxon>
        <taxon>Bradyrhizobium</taxon>
    </lineage>
</organism>
<evidence type="ECO:0000256" key="1">
    <source>
        <dbReference type="SAM" id="MobiDB-lite"/>
    </source>
</evidence>
<name>A0ABU8BNL0_9BRAD</name>
<comment type="caution">
    <text evidence="2">The sequence shown here is derived from an EMBL/GenBank/DDBJ whole genome shotgun (WGS) entry which is preliminary data.</text>
</comment>
<feature type="region of interest" description="Disordered" evidence="1">
    <location>
        <begin position="51"/>
        <end position="73"/>
    </location>
</feature>
<gene>
    <name evidence="2" type="ORF">V1286_007676</name>
</gene>
<accession>A0ABU8BNL0</accession>
<dbReference type="EMBL" id="JAZHRV010000001">
    <property type="protein sequence ID" value="MEH2560147.1"/>
    <property type="molecule type" value="Genomic_DNA"/>
</dbReference>
<dbReference type="Proteomes" id="UP001364224">
    <property type="component" value="Unassembled WGS sequence"/>
</dbReference>